<feature type="coiled-coil region" evidence="1">
    <location>
        <begin position="22"/>
        <end position="49"/>
    </location>
</feature>
<comment type="caution">
    <text evidence="2">The sequence shown here is derived from an EMBL/GenBank/DDBJ whole genome shotgun (WGS) entry which is preliminary data.</text>
</comment>
<protein>
    <submittedName>
        <fullName evidence="2">Uncharacterized protein</fullName>
    </submittedName>
</protein>
<dbReference type="Proteomes" id="UP001529510">
    <property type="component" value="Unassembled WGS sequence"/>
</dbReference>
<organism evidence="2 3">
    <name type="scientific">Cirrhinus mrigala</name>
    <name type="common">Mrigala</name>
    <dbReference type="NCBI Taxonomy" id="683832"/>
    <lineage>
        <taxon>Eukaryota</taxon>
        <taxon>Metazoa</taxon>
        <taxon>Chordata</taxon>
        <taxon>Craniata</taxon>
        <taxon>Vertebrata</taxon>
        <taxon>Euteleostomi</taxon>
        <taxon>Actinopterygii</taxon>
        <taxon>Neopterygii</taxon>
        <taxon>Teleostei</taxon>
        <taxon>Ostariophysi</taxon>
        <taxon>Cypriniformes</taxon>
        <taxon>Cyprinidae</taxon>
        <taxon>Labeoninae</taxon>
        <taxon>Labeonini</taxon>
        <taxon>Cirrhinus</taxon>
    </lineage>
</organism>
<gene>
    <name evidence="2" type="ORF">M9458_045561</name>
</gene>
<name>A0ABD0N861_CIRMR</name>
<feature type="non-terminal residue" evidence="2">
    <location>
        <position position="1"/>
    </location>
</feature>
<feature type="non-terminal residue" evidence="2">
    <location>
        <position position="52"/>
    </location>
</feature>
<reference evidence="2 3" key="1">
    <citation type="submission" date="2024-05" db="EMBL/GenBank/DDBJ databases">
        <title>Genome sequencing and assembly of Indian major carp, Cirrhinus mrigala (Hamilton, 1822).</title>
        <authorList>
            <person name="Mohindra V."/>
            <person name="Chowdhury L.M."/>
            <person name="Lal K."/>
            <person name="Jena J.K."/>
        </authorList>
    </citation>
    <scope>NUCLEOTIDE SEQUENCE [LARGE SCALE GENOMIC DNA]</scope>
    <source>
        <strain evidence="2">CM1030</strain>
        <tissue evidence="2">Blood</tissue>
    </source>
</reference>
<sequence length="52" mass="5841">NNKKESELTTAVGHWRNLEAALNSKEADYANLLATNRRLENEISDLKSQVAN</sequence>
<evidence type="ECO:0000256" key="1">
    <source>
        <dbReference type="SAM" id="Coils"/>
    </source>
</evidence>
<proteinExistence type="predicted"/>
<evidence type="ECO:0000313" key="3">
    <source>
        <dbReference type="Proteomes" id="UP001529510"/>
    </source>
</evidence>
<keyword evidence="3" id="KW-1185">Reference proteome</keyword>
<keyword evidence="1" id="KW-0175">Coiled coil</keyword>
<dbReference type="EMBL" id="JAMKFB020000023">
    <property type="protein sequence ID" value="KAL0157485.1"/>
    <property type="molecule type" value="Genomic_DNA"/>
</dbReference>
<accession>A0ABD0N861</accession>
<evidence type="ECO:0000313" key="2">
    <source>
        <dbReference type="EMBL" id="KAL0157485.1"/>
    </source>
</evidence>
<dbReference type="AlphaFoldDB" id="A0ABD0N861"/>